<dbReference type="PIRSF" id="PIRSF006066">
    <property type="entry name" value="HI0050"/>
    <property type="match status" value="1"/>
</dbReference>
<dbReference type="PANTHER" id="PTHR33362">
    <property type="entry name" value="SIALIC ACID TRAP TRANSPORTER PERMEASE PROTEIN SIAT-RELATED"/>
    <property type="match status" value="1"/>
</dbReference>
<feature type="transmembrane region" description="Helical" evidence="7">
    <location>
        <begin position="276"/>
        <end position="301"/>
    </location>
</feature>
<protein>
    <recommendedName>
        <fullName evidence="7">TRAP transporter large permease protein</fullName>
    </recommendedName>
</protein>
<dbReference type="STRING" id="286727.SAMN02982917_6954"/>
<comment type="caution">
    <text evidence="7">Lacks conserved residue(s) required for the propagation of feature annotation.</text>
</comment>
<evidence type="ECO:0000256" key="2">
    <source>
        <dbReference type="ARBA" id="ARBA00022475"/>
    </source>
</evidence>
<feature type="transmembrane region" description="Helical" evidence="7">
    <location>
        <begin position="12"/>
        <end position="36"/>
    </location>
</feature>
<comment type="similarity">
    <text evidence="7">Belongs to the TRAP transporter large permease family.</text>
</comment>
<feature type="transmembrane region" description="Helical" evidence="7">
    <location>
        <begin position="172"/>
        <end position="198"/>
    </location>
</feature>
<dbReference type="GO" id="GO:0005886">
    <property type="term" value="C:plasma membrane"/>
    <property type="evidence" value="ECO:0007669"/>
    <property type="project" value="UniProtKB-SubCell"/>
</dbReference>
<evidence type="ECO:0000256" key="3">
    <source>
        <dbReference type="ARBA" id="ARBA00022519"/>
    </source>
</evidence>
<comment type="subunit">
    <text evidence="7">The complex comprises the extracytoplasmic solute receptor protein and the two transmembrane proteins.</text>
</comment>
<evidence type="ECO:0000313" key="10">
    <source>
        <dbReference type="Proteomes" id="UP000192936"/>
    </source>
</evidence>
<dbReference type="GO" id="GO:0022857">
    <property type="term" value="F:transmembrane transporter activity"/>
    <property type="evidence" value="ECO:0007669"/>
    <property type="project" value="UniProtKB-UniRule"/>
</dbReference>
<dbReference type="NCBIfam" id="TIGR00786">
    <property type="entry name" value="dctM"/>
    <property type="match status" value="1"/>
</dbReference>
<keyword evidence="5 7" id="KW-1133">Transmembrane helix</keyword>
<feature type="transmembrane region" description="Helical" evidence="7">
    <location>
        <begin position="229"/>
        <end position="247"/>
    </location>
</feature>
<feature type="transmembrane region" description="Helical" evidence="7">
    <location>
        <begin position="313"/>
        <end position="338"/>
    </location>
</feature>
<dbReference type="OrthoDB" id="9790209at2"/>
<evidence type="ECO:0000256" key="6">
    <source>
        <dbReference type="ARBA" id="ARBA00023136"/>
    </source>
</evidence>
<dbReference type="EMBL" id="FXAK01000009">
    <property type="protein sequence ID" value="SMF90067.1"/>
    <property type="molecule type" value="Genomic_DNA"/>
</dbReference>
<sequence>MTFLMGTSFLLALMIFGIPIAFALGLAGVASLAMIVPANSIIAIMTKVVHSTVANNLLLTIPMFVLMAEFLSCGGVAEDLLLSCNRLLRRIRGGMAMACIMAGVVHAAATGSSAASAASLARASFPAMRRAGYAPSFAAGTIAIAGTLAIMIPPSVPFVLYGVVTETSVGKLFLAGIVPGILTAIGYMLTISIVLHVWPHLGPATVKKEEEAVQAAMSGAKPAERGGNIWPMVVLIFIILGGLYSGVATPTEVSALGALGALIISYHSRRMTRHNFLDAVGATLRITTMIIAIIFGAHFLGYFVSFSKVTDSLLFWIAQSGMPASAVMLIIVFIYLMLGMILDQGAIIILTAPITTALMVGLGYDPVWWGVIIIKTAEIGLIHPPLGMALFVTSSVTRTDMRSCFIGIIPYLVTELILLGILIAFPQVSLALVN</sequence>
<dbReference type="RefSeq" id="WP_085091717.1">
    <property type="nucleotide sequence ID" value="NZ_FXAK01000009.1"/>
</dbReference>
<keyword evidence="2" id="KW-1003">Cell membrane</keyword>
<comment type="function">
    <text evidence="7">Part of the tripartite ATP-independent periplasmic (TRAP) transport system.</text>
</comment>
<proteinExistence type="inferred from homology"/>
<feature type="transmembrane region" description="Helical" evidence="7">
    <location>
        <begin position="404"/>
        <end position="425"/>
    </location>
</feature>
<reference evidence="9 10" key="1">
    <citation type="submission" date="2017-04" db="EMBL/GenBank/DDBJ databases">
        <authorList>
            <person name="Afonso C.L."/>
            <person name="Miller P.J."/>
            <person name="Scott M.A."/>
            <person name="Spackman E."/>
            <person name="Goraichik I."/>
            <person name="Dimitrov K.M."/>
            <person name="Suarez D.L."/>
            <person name="Swayne D.E."/>
        </authorList>
    </citation>
    <scope>NUCLEOTIDE SEQUENCE [LARGE SCALE GENOMIC DNA]</scope>
    <source>
        <strain evidence="9 10">A2P</strain>
    </source>
</reference>
<name>A0A1X7HNT1_9PROT</name>
<dbReference type="AlphaFoldDB" id="A0A1X7HNT1"/>
<evidence type="ECO:0000256" key="5">
    <source>
        <dbReference type="ARBA" id="ARBA00022989"/>
    </source>
</evidence>
<feature type="transmembrane region" description="Helical" evidence="7">
    <location>
        <begin position="345"/>
        <end position="362"/>
    </location>
</feature>
<evidence type="ECO:0000313" key="9">
    <source>
        <dbReference type="EMBL" id="SMF90067.1"/>
    </source>
</evidence>
<dbReference type="InterPro" id="IPR004681">
    <property type="entry name" value="TRAP_DctM"/>
</dbReference>
<keyword evidence="4 7" id="KW-0812">Transmembrane</keyword>
<feature type="domain" description="TRAP C4-dicarboxylate transport system permease DctM subunit" evidence="8">
    <location>
        <begin position="9"/>
        <end position="427"/>
    </location>
</feature>
<accession>A0A1X7HNT1</accession>
<comment type="subcellular location">
    <subcellularLocation>
        <location evidence="1 7">Cell inner membrane</location>
        <topology evidence="1 7">Multi-pass membrane protein</topology>
    </subcellularLocation>
</comment>
<keyword evidence="6 7" id="KW-0472">Membrane</keyword>
<feature type="transmembrane region" description="Helical" evidence="7">
    <location>
        <begin position="133"/>
        <end position="152"/>
    </location>
</feature>
<dbReference type="Pfam" id="PF06808">
    <property type="entry name" value="DctM"/>
    <property type="match status" value="1"/>
</dbReference>
<evidence type="ECO:0000256" key="4">
    <source>
        <dbReference type="ARBA" id="ARBA00022692"/>
    </source>
</evidence>
<keyword evidence="3 7" id="KW-0997">Cell inner membrane</keyword>
<dbReference type="InterPro" id="IPR010656">
    <property type="entry name" value="DctM"/>
</dbReference>
<evidence type="ECO:0000259" key="8">
    <source>
        <dbReference type="Pfam" id="PF06808"/>
    </source>
</evidence>
<evidence type="ECO:0000256" key="7">
    <source>
        <dbReference type="RuleBase" id="RU369079"/>
    </source>
</evidence>
<dbReference type="Proteomes" id="UP000192936">
    <property type="component" value="Unassembled WGS sequence"/>
</dbReference>
<evidence type="ECO:0000256" key="1">
    <source>
        <dbReference type="ARBA" id="ARBA00004429"/>
    </source>
</evidence>
<keyword evidence="7" id="KW-0813">Transport</keyword>
<organism evidence="9 10">
    <name type="scientific">Azospirillum oryzae</name>
    <dbReference type="NCBI Taxonomy" id="286727"/>
    <lineage>
        <taxon>Bacteria</taxon>
        <taxon>Pseudomonadati</taxon>
        <taxon>Pseudomonadota</taxon>
        <taxon>Alphaproteobacteria</taxon>
        <taxon>Rhodospirillales</taxon>
        <taxon>Azospirillaceae</taxon>
        <taxon>Azospirillum</taxon>
    </lineage>
</organism>
<feature type="transmembrane region" description="Helical" evidence="7">
    <location>
        <begin position="368"/>
        <end position="392"/>
    </location>
</feature>
<gene>
    <name evidence="9" type="ORF">SAMN02982917_6954</name>
</gene>
<dbReference type="PANTHER" id="PTHR33362:SF5">
    <property type="entry name" value="C4-DICARBOXYLATE TRAP TRANSPORTER LARGE PERMEASE PROTEIN DCTM"/>
    <property type="match status" value="1"/>
</dbReference>
<feature type="transmembrane region" description="Helical" evidence="7">
    <location>
        <begin position="97"/>
        <end position="121"/>
    </location>
</feature>